<dbReference type="Proteomes" id="UP000265180">
    <property type="component" value="Chromosome 5"/>
</dbReference>
<keyword evidence="1" id="KW-0732">Signal</keyword>
<reference evidence="2 3" key="2">
    <citation type="submission" date="2017-04" db="EMBL/GenBank/DDBJ databases">
        <title>CpG methylation of centromeres and impact of large insertions on vertebrate speciation.</title>
        <authorList>
            <person name="Ichikawa K."/>
            <person name="Yoshimura J."/>
            <person name="Morishita S."/>
        </authorList>
    </citation>
    <scope>NUCLEOTIDE SEQUENCE</scope>
    <source>
        <strain evidence="2 3">HNI</strain>
    </source>
</reference>
<feature type="chain" id="PRO_5018318627" description="Secreted protein" evidence="1">
    <location>
        <begin position="27"/>
        <end position="98"/>
    </location>
</feature>
<dbReference type="Ensembl" id="ENSORLT00020013219.1">
    <property type="protein sequence ID" value="ENSORLP00020001309.1"/>
    <property type="gene ID" value="ENSORLG00020002024.1"/>
</dbReference>
<reference evidence="2" key="3">
    <citation type="submission" date="2025-08" db="UniProtKB">
        <authorList>
            <consortium name="Ensembl"/>
        </authorList>
    </citation>
    <scope>IDENTIFICATION</scope>
    <source>
        <strain evidence="2">HNI</strain>
    </source>
</reference>
<evidence type="ECO:0000313" key="2">
    <source>
        <dbReference type="Ensembl" id="ENSORLP00020001309.1"/>
    </source>
</evidence>
<accession>A0A3P9JYJ9</accession>
<protein>
    <recommendedName>
        <fullName evidence="4">Secreted protein</fullName>
    </recommendedName>
</protein>
<reference key="1">
    <citation type="journal article" date="2007" name="Nature">
        <title>The medaka draft genome and insights into vertebrate genome evolution.</title>
        <authorList>
            <person name="Kasahara M."/>
            <person name="Naruse K."/>
            <person name="Sasaki S."/>
            <person name="Nakatani Y."/>
            <person name="Qu W."/>
            <person name="Ahsan B."/>
            <person name="Yamada T."/>
            <person name="Nagayasu Y."/>
            <person name="Doi K."/>
            <person name="Kasai Y."/>
            <person name="Jindo T."/>
            <person name="Kobayashi D."/>
            <person name="Shimada A."/>
            <person name="Toyoda A."/>
            <person name="Kuroki Y."/>
            <person name="Fujiyama A."/>
            <person name="Sasaki T."/>
            <person name="Shimizu A."/>
            <person name="Asakawa S."/>
            <person name="Shimizu N."/>
            <person name="Hashimoto S."/>
            <person name="Yang J."/>
            <person name="Lee Y."/>
            <person name="Matsushima K."/>
            <person name="Sugano S."/>
            <person name="Sakaizumi M."/>
            <person name="Narita T."/>
            <person name="Ohishi K."/>
            <person name="Haga S."/>
            <person name="Ohta F."/>
            <person name="Nomoto H."/>
            <person name="Nogata K."/>
            <person name="Morishita T."/>
            <person name="Endo T."/>
            <person name="Shin-I T."/>
            <person name="Takeda H."/>
            <person name="Morishita S."/>
            <person name="Kohara Y."/>
        </authorList>
    </citation>
    <scope>NUCLEOTIDE SEQUENCE [LARGE SCALE GENOMIC DNA]</scope>
    <source>
        <strain>Hd-rR</strain>
    </source>
</reference>
<name>A0A3P9JYJ9_ORYLA</name>
<organism evidence="2 3">
    <name type="scientific">Oryzias latipes</name>
    <name type="common">Japanese rice fish</name>
    <name type="synonym">Japanese killifish</name>
    <dbReference type="NCBI Taxonomy" id="8090"/>
    <lineage>
        <taxon>Eukaryota</taxon>
        <taxon>Metazoa</taxon>
        <taxon>Chordata</taxon>
        <taxon>Craniata</taxon>
        <taxon>Vertebrata</taxon>
        <taxon>Euteleostomi</taxon>
        <taxon>Actinopterygii</taxon>
        <taxon>Neopterygii</taxon>
        <taxon>Teleostei</taxon>
        <taxon>Neoteleostei</taxon>
        <taxon>Acanthomorphata</taxon>
        <taxon>Ovalentaria</taxon>
        <taxon>Atherinomorphae</taxon>
        <taxon>Beloniformes</taxon>
        <taxon>Adrianichthyidae</taxon>
        <taxon>Oryziinae</taxon>
        <taxon>Oryzias</taxon>
    </lineage>
</organism>
<evidence type="ECO:0008006" key="4">
    <source>
        <dbReference type="Google" id="ProtNLM"/>
    </source>
</evidence>
<reference evidence="2" key="4">
    <citation type="submission" date="2025-09" db="UniProtKB">
        <authorList>
            <consortium name="Ensembl"/>
        </authorList>
    </citation>
    <scope>IDENTIFICATION</scope>
    <source>
        <strain evidence="2">HNI</strain>
    </source>
</reference>
<sequence length="98" mass="11159">MLVGRCEMPLWDFAIVCECLCGWALACSPPLPRPSLNPHAQTHSQKNAHIHRKRAFPQVDTNTQLHVHSHLQTYIQIHSPTHTPAIHFSIFLLNSLYS</sequence>
<dbReference type="AlphaFoldDB" id="A0A3P9JYJ9"/>
<evidence type="ECO:0000256" key="1">
    <source>
        <dbReference type="SAM" id="SignalP"/>
    </source>
</evidence>
<evidence type="ECO:0000313" key="3">
    <source>
        <dbReference type="Proteomes" id="UP000265180"/>
    </source>
</evidence>
<proteinExistence type="predicted"/>
<feature type="signal peptide" evidence="1">
    <location>
        <begin position="1"/>
        <end position="26"/>
    </location>
</feature>